<reference evidence="1" key="1">
    <citation type="journal article" date="2012" name="PLoS ONE">
        <title>Gene sets for utilization of primary and secondary nutrition supplies in the distal gut of endangered iberian lynx.</title>
        <authorList>
            <person name="Alcaide M."/>
            <person name="Messina E."/>
            <person name="Richter M."/>
            <person name="Bargiela R."/>
            <person name="Peplies J."/>
            <person name="Huws S.A."/>
            <person name="Newbold C.J."/>
            <person name="Golyshin P.N."/>
            <person name="Simon M.A."/>
            <person name="Lopez G."/>
            <person name="Yakimov M.M."/>
            <person name="Ferrer M."/>
        </authorList>
    </citation>
    <scope>NUCLEOTIDE SEQUENCE</scope>
</reference>
<sequence length="23" mass="2507">LRAKAEAKLEQAAALVVERIVNN</sequence>
<dbReference type="EMBL" id="AMCI01000919">
    <property type="protein sequence ID" value="EJX07279.1"/>
    <property type="molecule type" value="Genomic_DNA"/>
</dbReference>
<feature type="non-terminal residue" evidence="1">
    <location>
        <position position="1"/>
    </location>
</feature>
<gene>
    <name evidence="1" type="ORF">EVA_04612</name>
</gene>
<accession>J9GJ71</accession>
<organism evidence="1">
    <name type="scientific">gut metagenome</name>
    <dbReference type="NCBI Taxonomy" id="749906"/>
    <lineage>
        <taxon>unclassified sequences</taxon>
        <taxon>metagenomes</taxon>
        <taxon>organismal metagenomes</taxon>
    </lineage>
</organism>
<proteinExistence type="predicted"/>
<evidence type="ECO:0000313" key="1">
    <source>
        <dbReference type="EMBL" id="EJX07279.1"/>
    </source>
</evidence>
<dbReference type="AlphaFoldDB" id="J9GJ71"/>
<protein>
    <submittedName>
        <fullName evidence="1">Uncharacterized protein</fullName>
    </submittedName>
</protein>
<name>J9GJ71_9ZZZZ</name>
<comment type="caution">
    <text evidence="1">The sequence shown here is derived from an EMBL/GenBank/DDBJ whole genome shotgun (WGS) entry which is preliminary data.</text>
</comment>